<dbReference type="Gene3D" id="3.30.450.90">
    <property type="match status" value="1"/>
</dbReference>
<comment type="caution">
    <text evidence="1">The sequence shown here is derived from an EMBL/GenBank/DDBJ whole genome shotgun (WGS) entry which is preliminary data.</text>
</comment>
<organism evidence="1 2">
    <name type="scientific">Methylobacterium aerolatum</name>
    <dbReference type="NCBI Taxonomy" id="418708"/>
    <lineage>
        <taxon>Bacteria</taxon>
        <taxon>Pseudomonadati</taxon>
        <taxon>Pseudomonadota</taxon>
        <taxon>Alphaproteobacteria</taxon>
        <taxon>Hyphomicrobiales</taxon>
        <taxon>Methylobacteriaceae</taxon>
        <taxon>Methylobacterium</taxon>
    </lineage>
</organism>
<sequence length="34" mass="3821">MQLALTTRIEIQAGLDIAERRLPQDGRMKAPDRG</sequence>
<accession>A0ABU0I0H5</accession>
<name>A0ABU0I0H5_9HYPH</name>
<evidence type="ECO:0000313" key="1">
    <source>
        <dbReference type="EMBL" id="MDQ0448086.1"/>
    </source>
</evidence>
<dbReference type="Proteomes" id="UP001231124">
    <property type="component" value="Unassembled WGS sequence"/>
</dbReference>
<evidence type="ECO:0000313" key="2">
    <source>
        <dbReference type="Proteomes" id="UP001231124"/>
    </source>
</evidence>
<protein>
    <submittedName>
        <fullName evidence="1">Type II secretory ATPase GspE/PulE/Tfp pilus assembly ATPase PilB-like protein</fullName>
    </submittedName>
</protein>
<gene>
    <name evidence="1" type="ORF">QO012_002591</name>
</gene>
<reference evidence="1 2" key="1">
    <citation type="submission" date="2023-07" db="EMBL/GenBank/DDBJ databases">
        <title>Genomic Encyclopedia of Type Strains, Phase IV (KMG-IV): sequencing the most valuable type-strain genomes for metagenomic binning, comparative biology and taxonomic classification.</title>
        <authorList>
            <person name="Goeker M."/>
        </authorList>
    </citation>
    <scope>NUCLEOTIDE SEQUENCE [LARGE SCALE GENOMIC DNA]</scope>
    <source>
        <strain evidence="1 2">DSM 19013</strain>
    </source>
</reference>
<keyword evidence="2" id="KW-1185">Reference proteome</keyword>
<dbReference type="EMBL" id="JAUSVP010000006">
    <property type="protein sequence ID" value="MDQ0448086.1"/>
    <property type="molecule type" value="Genomic_DNA"/>
</dbReference>
<proteinExistence type="predicted"/>